<dbReference type="EMBL" id="JACHWU010000001">
    <property type="protein sequence ID" value="MBB3050132.1"/>
    <property type="molecule type" value="Genomic_DNA"/>
</dbReference>
<feature type="region of interest" description="Disordered" evidence="1">
    <location>
        <begin position="70"/>
        <end position="124"/>
    </location>
</feature>
<protein>
    <submittedName>
        <fullName evidence="2">Uncharacterized protein</fullName>
    </submittedName>
</protein>
<evidence type="ECO:0000256" key="1">
    <source>
        <dbReference type="SAM" id="MobiDB-lite"/>
    </source>
</evidence>
<gene>
    <name evidence="2" type="ORF">FHS23_001127</name>
</gene>
<sequence length="124" mass="13604">MTVWFVIAVPLAVMLFALGMERVETRLRHVSVRGEDVEEFLEQAKPEEVRALYGHGIGRALELFRRRRFGGRSGGRFGKPRRPASEPQSAQTRTPASSASSVPEPTTRPAESQAQDATGERGAG</sequence>
<evidence type="ECO:0000313" key="2">
    <source>
        <dbReference type="EMBL" id="MBB3050132.1"/>
    </source>
</evidence>
<feature type="compositionally biased region" description="Polar residues" evidence="1">
    <location>
        <begin position="86"/>
        <end position="116"/>
    </location>
</feature>
<reference evidence="2 3" key="1">
    <citation type="submission" date="2020-08" db="EMBL/GenBank/DDBJ databases">
        <title>Genomic Encyclopedia of Type Strains, Phase III (KMG-III): the genomes of soil and plant-associated and newly described type strains.</title>
        <authorList>
            <person name="Whitman W."/>
        </authorList>
    </citation>
    <scope>NUCLEOTIDE SEQUENCE [LARGE SCALE GENOMIC DNA]</scope>
    <source>
        <strain evidence="2 3">CECT 8577</strain>
    </source>
</reference>
<dbReference type="AlphaFoldDB" id="A0A839RY98"/>
<keyword evidence="3" id="KW-1185">Reference proteome</keyword>
<accession>A0A839RY98</accession>
<comment type="caution">
    <text evidence="2">The sequence shown here is derived from an EMBL/GenBank/DDBJ whole genome shotgun (WGS) entry which is preliminary data.</text>
</comment>
<evidence type="ECO:0000313" key="3">
    <source>
        <dbReference type="Proteomes" id="UP000550714"/>
    </source>
</evidence>
<dbReference type="Proteomes" id="UP000550714">
    <property type="component" value="Unassembled WGS sequence"/>
</dbReference>
<proteinExistence type="predicted"/>
<name>A0A839RY98_9PSEU</name>
<organism evidence="2 3">
    <name type="scientific">Prauserella isguenensis</name>
    <dbReference type="NCBI Taxonomy" id="1470180"/>
    <lineage>
        <taxon>Bacteria</taxon>
        <taxon>Bacillati</taxon>
        <taxon>Actinomycetota</taxon>
        <taxon>Actinomycetes</taxon>
        <taxon>Pseudonocardiales</taxon>
        <taxon>Pseudonocardiaceae</taxon>
        <taxon>Prauserella</taxon>
    </lineage>
</organism>